<feature type="compositionally biased region" description="Basic and acidic residues" evidence="1">
    <location>
        <begin position="21"/>
        <end position="30"/>
    </location>
</feature>
<dbReference type="EMBL" id="GGEC01007021">
    <property type="protein sequence ID" value="MBW87504.1"/>
    <property type="molecule type" value="Transcribed_RNA"/>
</dbReference>
<proteinExistence type="predicted"/>
<sequence>MKPTPQSRGLCKKCRLAVNKSSKEPKNLTT</sequence>
<accession>A0A2P2J201</accession>
<name>A0A2P2J201_RHIMU</name>
<feature type="region of interest" description="Disordered" evidence="1">
    <location>
        <begin position="1"/>
        <end position="30"/>
    </location>
</feature>
<dbReference type="AlphaFoldDB" id="A0A2P2J201"/>
<evidence type="ECO:0000313" key="2">
    <source>
        <dbReference type="EMBL" id="MBW87504.1"/>
    </source>
</evidence>
<organism evidence="2">
    <name type="scientific">Rhizophora mucronata</name>
    <name type="common">Asiatic mangrove</name>
    <dbReference type="NCBI Taxonomy" id="61149"/>
    <lineage>
        <taxon>Eukaryota</taxon>
        <taxon>Viridiplantae</taxon>
        <taxon>Streptophyta</taxon>
        <taxon>Embryophyta</taxon>
        <taxon>Tracheophyta</taxon>
        <taxon>Spermatophyta</taxon>
        <taxon>Magnoliopsida</taxon>
        <taxon>eudicotyledons</taxon>
        <taxon>Gunneridae</taxon>
        <taxon>Pentapetalae</taxon>
        <taxon>rosids</taxon>
        <taxon>fabids</taxon>
        <taxon>Malpighiales</taxon>
        <taxon>Rhizophoraceae</taxon>
        <taxon>Rhizophora</taxon>
    </lineage>
</organism>
<protein>
    <submittedName>
        <fullName evidence="2">Uncharacterized protein</fullName>
    </submittedName>
</protein>
<evidence type="ECO:0000256" key="1">
    <source>
        <dbReference type="SAM" id="MobiDB-lite"/>
    </source>
</evidence>
<reference evidence="2" key="1">
    <citation type="submission" date="2018-02" db="EMBL/GenBank/DDBJ databases">
        <title>Rhizophora mucronata_Transcriptome.</title>
        <authorList>
            <person name="Meera S.P."/>
            <person name="Sreeshan A."/>
            <person name="Augustine A."/>
        </authorList>
    </citation>
    <scope>NUCLEOTIDE SEQUENCE</scope>
    <source>
        <tissue evidence="2">Leaf</tissue>
    </source>
</reference>